<evidence type="ECO:0000313" key="2">
    <source>
        <dbReference type="Proteomes" id="UP001221898"/>
    </source>
</evidence>
<dbReference type="InterPro" id="IPR043128">
    <property type="entry name" value="Rev_trsase/Diguanyl_cyclase"/>
</dbReference>
<dbReference type="EMBL" id="JAINUG010000446">
    <property type="protein sequence ID" value="KAJ8371545.1"/>
    <property type="molecule type" value="Genomic_DNA"/>
</dbReference>
<accession>A0AAD7R883</accession>
<dbReference type="Gene3D" id="3.30.70.270">
    <property type="match status" value="1"/>
</dbReference>
<name>A0AAD7R883_9TELE</name>
<evidence type="ECO:0000313" key="1">
    <source>
        <dbReference type="EMBL" id="KAJ8371545.1"/>
    </source>
</evidence>
<dbReference type="Gene3D" id="3.10.10.10">
    <property type="entry name" value="HIV Type 1 Reverse Transcriptase, subunit A, domain 1"/>
    <property type="match status" value="1"/>
</dbReference>
<organism evidence="1 2">
    <name type="scientific">Aldrovandia affinis</name>
    <dbReference type="NCBI Taxonomy" id="143900"/>
    <lineage>
        <taxon>Eukaryota</taxon>
        <taxon>Metazoa</taxon>
        <taxon>Chordata</taxon>
        <taxon>Craniata</taxon>
        <taxon>Vertebrata</taxon>
        <taxon>Euteleostomi</taxon>
        <taxon>Actinopterygii</taxon>
        <taxon>Neopterygii</taxon>
        <taxon>Teleostei</taxon>
        <taxon>Notacanthiformes</taxon>
        <taxon>Halosauridae</taxon>
        <taxon>Aldrovandia</taxon>
    </lineage>
</organism>
<dbReference type="AlphaFoldDB" id="A0AAD7R883"/>
<comment type="caution">
    <text evidence="1">The sequence shown here is derived from an EMBL/GenBank/DDBJ whole genome shotgun (WGS) entry which is preliminary data.</text>
</comment>
<protein>
    <submittedName>
        <fullName evidence="1">Uncharacterized protein</fullName>
    </submittedName>
</protein>
<keyword evidence="2" id="KW-1185">Reference proteome</keyword>
<proteinExistence type="predicted"/>
<dbReference type="Proteomes" id="UP001221898">
    <property type="component" value="Unassembled WGS sequence"/>
</dbReference>
<sequence>MQPSLGCSYGPGLGERRRMEVLCGHRHPQGDPLTRIEESLTYVKQAELYYMLDLACGYCQVAISLQDQEKTTFATPIRLYQFCATSQPHSSPEVSGGVC</sequence>
<reference evidence="1" key="1">
    <citation type="journal article" date="2023" name="Science">
        <title>Genome structures resolve the early diversification of teleost fishes.</title>
        <authorList>
            <person name="Parey E."/>
            <person name="Louis A."/>
            <person name="Montfort J."/>
            <person name="Bouchez O."/>
            <person name="Roques C."/>
            <person name="Iampietro C."/>
            <person name="Lluch J."/>
            <person name="Castinel A."/>
            <person name="Donnadieu C."/>
            <person name="Desvignes T."/>
            <person name="Floi Bucao C."/>
            <person name="Jouanno E."/>
            <person name="Wen M."/>
            <person name="Mejri S."/>
            <person name="Dirks R."/>
            <person name="Jansen H."/>
            <person name="Henkel C."/>
            <person name="Chen W.J."/>
            <person name="Zahm M."/>
            <person name="Cabau C."/>
            <person name="Klopp C."/>
            <person name="Thompson A.W."/>
            <person name="Robinson-Rechavi M."/>
            <person name="Braasch I."/>
            <person name="Lecointre G."/>
            <person name="Bobe J."/>
            <person name="Postlethwait J.H."/>
            <person name="Berthelot C."/>
            <person name="Roest Crollius H."/>
            <person name="Guiguen Y."/>
        </authorList>
    </citation>
    <scope>NUCLEOTIDE SEQUENCE</scope>
    <source>
        <strain evidence="1">NC1722</strain>
    </source>
</reference>
<dbReference type="InterPro" id="IPR043502">
    <property type="entry name" value="DNA/RNA_pol_sf"/>
</dbReference>
<dbReference type="SUPFAM" id="SSF56672">
    <property type="entry name" value="DNA/RNA polymerases"/>
    <property type="match status" value="1"/>
</dbReference>
<gene>
    <name evidence="1" type="ORF">AAFF_G00307460</name>
</gene>